<feature type="compositionally biased region" description="Low complexity" evidence="1">
    <location>
        <begin position="719"/>
        <end position="730"/>
    </location>
</feature>
<feature type="compositionally biased region" description="Basic and acidic residues" evidence="1">
    <location>
        <begin position="488"/>
        <end position="497"/>
    </location>
</feature>
<evidence type="ECO:0000313" key="2">
    <source>
        <dbReference type="EMBL" id="KAJ3841397.1"/>
    </source>
</evidence>
<feature type="compositionally biased region" description="Low complexity" evidence="1">
    <location>
        <begin position="290"/>
        <end position="302"/>
    </location>
</feature>
<feature type="compositionally biased region" description="Low complexity" evidence="1">
    <location>
        <begin position="111"/>
        <end position="126"/>
    </location>
</feature>
<feature type="compositionally biased region" description="Low complexity" evidence="1">
    <location>
        <begin position="169"/>
        <end position="179"/>
    </location>
</feature>
<gene>
    <name evidence="2" type="ORF">F5878DRAFT_15936</name>
</gene>
<feature type="compositionally biased region" description="Basic residues" evidence="1">
    <location>
        <begin position="68"/>
        <end position="77"/>
    </location>
</feature>
<feature type="compositionally biased region" description="Polar residues" evidence="1">
    <location>
        <begin position="754"/>
        <end position="767"/>
    </location>
</feature>
<organism evidence="2 3">
    <name type="scientific">Lentinula raphanica</name>
    <dbReference type="NCBI Taxonomy" id="153919"/>
    <lineage>
        <taxon>Eukaryota</taxon>
        <taxon>Fungi</taxon>
        <taxon>Dikarya</taxon>
        <taxon>Basidiomycota</taxon>
        <taxon>Agaricomycotina</taxon>
        <taxon>Agaricomycetes</taxon>
        <taxon>Agaricomycetidae</taxon>
        <taxon>Agaricales</taxon>
        <taxon>Marasmiineae</taxon>
        <taxon>Omphalotaceae</taxon>
        <taxon>Lentinula</taxon>
    </lineage>
</organism>
<feature type="region of interest" description="Disordered" evidence="1">
    <location>
        <begin position="31"/>
        <end position="87"/>
    </location>
</feature>
<feature type="compositionally biased region" description="Low complexity" evidence="1">
    <location>
        <begin position="314"/>
        <end position="336"/>
    </location>
</feature>
<comment type="caution">
    <text evidence="2">The sequence shown here is derived from an EMBL/GenBank/DDBJ whole genome shotgun (WGS) entry which is preliminary data.</text>
</comment>
<feature type="compositionally biased region" description="Low complexity" evidence="1">
    <location>
        <begin position="149"/>
        <end position="160"/>
    </location>
</feature>
<dbReference type="EMBL" id="MU806041">
    <property type="protein sequence ID" value="KAJ3841397.1"/>
    <property type="molecule type" value="Genomic_DNA"/>
</dbReference>
<name>A0AA38UK27_9AGAR</name>
<protein>
    <submittedName>
        <fullName evidence="2">Uncharacterized protein</fullName>
    </submittedName>
</protein>
<feature type="region of interest" description="Disordered" evidence="1">
    <location>
        <begin position="371"/>
        <end position="542"/>
    </location>
</feature>
<feature type="region of interest" description="Disordered" evidence="1">
    <location>
        <begin position="109"/>
        <end position="213"/>
    </location>
</feature>
<proteinExistence type="predicted"/>
<feature type="compositionally biased region" description="Low complexity" evidence="1">
    <location>
        <begin position="435"/>
        <end position="474"/>
    </location>
</feature>
<feature type="compositionally biased region" description="Polar residues" evidence="1">
    <location>
        <begin position="189"/>
        <end position="213"/>
    </location>
</feature>
<feature type="region of interest" description="Disordered" evidence="1">
    <location>
        <begin position="281"/>
        <end position="337"/>
    </location>
</feature>
<feature type="compositionally biased region" description="Polar residues" evidence="1">
    <location>
        <begin position="78"/>
        <end position="87"/>
    </location>
</feature>
<evidence type="ECO:0000313" key="3">
    <source>
        <dbReference type="Proteomes" id="UP001163846"/>
    </source>
</evidence>
<accession>A0AA38UK27</accession>
<feature type="region of interest" description="Disordered" evidence="1">
    <location>
        <begin position="681"/>
        <end position="791"/>
    </location>
</feature>
<dbReference type="Proteomes" id="UP001163846">
    <property type="component" value="Unassembled WGS sequence"/>
</dbReference>
<evidence type="ECO:0000256" key="1">
    <source>
        <dbReference type="SAM" id="MobiDB-lite"/>
    </source>
</evidence>
<feature type="compositionally biased region" description="Polar residues" evidence="1">
    <location>
        <begin position="403"/>
        <end position="421"/>
    </location>
</feature>
<feature type="compositionally biased region" description="Low complexity" evidence="1">
    <location>
        <begin position="31"/>
        <end position="63"/>
    </location>
</feature>
<dbReference type="AlphaFoldDB" id="A0AA38UK27"/>
<reference evidence="2" key="1">
    <citation type="submission" date="2022-08" db="EMBL/GenBank/DDBJ databases">
        <authorList>
            <consortium name="DOE Joint Genome Institute"/>
            <person name="Min B."/>
            <person name="Riley R."/>
            <person name="Sierra-Patev S."/>
            <person name="Naranjo-Ortiz M."/>
            <person name="Looney B."/>
            <person name="Konkel Z."/>
            <person name="Slot J.C."/>
            <person name="Sakamoto Y."/>
            <person name="Steenwyk J.L."/>
            <person name="Rokas A."/>
            <person name="Carro J."/>
            <person name="Camarero S."/>
            <person name="Ferreira P."/>
            <person name="Molpeceres G."/>
            <person name="Ruiz-Duenas F.J."/>
            <person name="Serrano A."/>
            <person name="Henrissat B."/>
            <person name="Drula E."/>
            <person name="Hughes K.W."/>
            <person name="Mata J.L."/>
            <person name="Ishikawa N.K."/>
            <person name="Vargas-Isla R."/>
            <person name="Ushijima S."/>
            <person name="Smith C.A."/>
            <person name="Ahrendt S."/>
            <person name="Andreopoulos W."/>
            <person name="He G."/>
            <person name="Labutti K."/>
            <person name="Lipzen A."/>
            <person name="Ng V."/>
            <person name="Sandor L."/>
            <person name="Barry K."/>
            <person name="Martinez A.T."/>
            <person name="Xiao Y."/>
            <person name="Gibbons J.G."/>
            <person name="Terashima K."/>
            <person name="Hibbett D.S."/>
            <person name="Grigoriev I.V."/>
        </authorList>
    </citation>
    <scope>NUCLEOTIDE SEQUENCE</scope>
    <source>
        <strain evidence="2">TFB9207</strain>
    </source>
</reference>
<sequence length="868" mass="92153">MYQQPNFSLISITSDELRWLDAADAILQESSTTSLLETSPTPSTNNGSHSTSSRSSTTINVSTFPRTKNNKRHHYQRSTKSSSAKVVNRLSGSFNRRHSRSNLNHIIVTASGSSSSSSPPTSTIEGSKLDTSTSHPIKTSPRLNKRTASSSSTHSGSPVSEWIYRRPKSPSASSPTRPSAIKYARRTVSDSTASGNTPSPASTADSSRCVTPTSTTYKSVSVGSYFPDVSTSCLNASSSNLPAHLINCNKDSSNVNNGSGSSIGSVGSIGVLIPSTLGLNSSASSLTRHPSSSTKPKASSSPGAFWTSILHPRSGPNSTSESPSTTNSPPSSNSNSKIARLSLGRSKSKRQQPQPSSPLAVHTATAIPSIWSGADLDHGSSPKRRKARGSLKELGISRIPVSSRITGNKSPTSSTFQSPPIYNTPVKRRASHIRSGSFSSTTSSSTSSAAFSNSSSLSSSASSSPLTPLTPGSPTIGGFGTKPKKFQPKFEPHHRAIVEVVEDDDPSHMDVQRRKSPSPTKSILASRTPYPESYPDRTNPSFKFDSGIDLGLDASLQRKNQRKDSVSTTVSSNKSVKFVEKPTVHYASAIYESWDGTTGAGPFDYDSMGIDLSEMDMDENEDIKDDEDGCSNGAAGGSLNLRHPYAASDVIPAGDTTPPAPSAADEAKINIGSTRFVEDFHHHQHQTRPTINNARALRAQEREDTCVTPTPDRSRERTSSGSTGTGTLRSFVSLKRKGSTASSTTGSIVRRAPSISSPESKTPNHRPTISGPFALGTMAPHLSAHPEASEHPGACLESVTEMGEKIHNIGLRNAGLRSAPSLESFKSMKSGKSMRSLKSLPESVKSSISLRAKGMRDWFKGRVTVSAM</sequence>
<keyword evidence="3" id="KW-1185">Reference proteome</keyword>